<name>A0ACC0CD04_CATRO</name>
<dbReference type="Proteomes" id="UP001060085">
    <property type="component" value="Linkage Group LG01"/>
</dbReference>
<dbReference type="EMBL" id="CM044701">
    <property type="protein sequence ID" value="KAI5682764.1"/>
    <property type="molecule type" value="Genomic_DNA"/>
</dbReference>
<sequence length="454" mass="49745">MLREVDDMATGVLERAPSSPTQYASFAKKVQTIILQSSRHRPHEPVPECGACGVKRDGRRLPGGRARGGRTLAPPHLGRRGHADLGCKGERGGGSGGRGCGDVEYDVPSNSFDSPDLDILTFSLGLTPPAQLHPSGSGTSTFAPPSTRGRSYAPPPPGAVGCSLHAPSPLGTAGSSVPHMLISYVFSSDLDEHDDEQTDDVTLAQRLGFGHHVEMHMVLISLDQQRKVGLSIECMNNNDEMRYLWTIRPNIAKEGIHVLIEFEPIQSQTLRERHDTNIANILEHVMTITQMVSDEPSMLYPSVNEDDDDNDQSDEDYAISSESNDNDNPDDEEEDISTPVNLVISTIVNQWQNVGSGKQVDDLVKSDTIRLLDWNDAITDIQLGMRFVDKIQAISAVQKWSIQMGREYRVVKRHLGPPRLVFQDHRIRTVGEKLVGFGRGDGVGTDDDSDSINA</sequence>
<organism evidence="1 2">
    <name type="scientific">Catharanthus roseus</name>
    <name type="common">Madagascar periwinkle</name>
    <name type="synonym">Vinca rosea</name>
    <dbReference type="NCBI Taxonomy" id="4058"/>
    <lineage>
        <taxon>Eukaryota</taxon>
        <taxon>Viridiplantae</taxon>
        <taxon>Streptophyta</taxon>
        <taxon>Embryophyta</taxon>
        <taxon>Tracheophyta</taxon>
        <taxon>Spermatophyta</taxon>
        <taxon>Magnoliopsida</taxon>
        <taxon>eudicotyledons</taxon>
        <taxon>Gunneridae</taxon>
        <taxon>Pentapetalae</taxon>
        <taxon>asterids</taxon>
        <taxon>lamiids</taxon>
        <taxon>Gentianales</taxon>
        <taxon>Apocynaceae</taxon>
        <taxon>Rauvolfioideae</taxon>
        <taxon>Vinceae</taxon>
        <taxon>Catharanthinae</taxon>
        <taxon>Catharanthus</taxon>
    </lineage>
</organism>
<proteinExistence type="predicted"/>
<reference evidence="2" key="1">
    <citation type="journal article" date="2023" name="Nat. Plants">
        <title>Single-cell RNA sequencing provides a high-resolution roadmap for understanding the multicellular compartmentation of specialized metabolism.</title>
        <authorList>
            <person name="Sun S."/>
            <person name="Shen X."/>
            <person name="Li Y."/>
            <person name="Li Y."/>
            <person name="Wang S."/>
            <person name="Li R."/>
            <person name="Zhang H."/>
            <person name="Shen G."/>
            <person name="Guo B."/>
            <person name="Wei J."/>
            <person name="Xu J."/>
            <person name="St-Pierre B."/>
            <person name="Chen S."/>
            <person name="Sun C."/>
        </authorList>
    </citation>
    <scope>NUCLEOTIDE SEQUENCE [LARGE SCALE GENOMIC DNA]</scope>
</reference>
<gene>
    <name evidence="1" type="ORF">M9H77_03992</name>
</gene>
<accession>A0ACC0CD04</accession>
<evidence type="ECO:0000313" key="2">
    <source>
        <dbReference type="Proteomes" id="UP001060085"/>
    </source>
</evidence>
<protein>
    <submittedName>
        <fullName evidence="1">Uncharacterized protein</fullName>
    </submittedName>
</protein>
<comment type="caution">
    <text evidence="1">The sequence shown here is derived from an EMBL/GenBank/DDBJ whole genome shotgun (WGS) entry which is preliminary data.</text>
</comment>
<keyword evidence="2" id="KW-1185">Reference proteome</keyword>
<evidence type="ECO:0000313" key="1">
    <source>
        <dbReference type="EMBL" id="KAI5682764.1"/>
    </source>
</evidence>